<feature type="domain" description="DUF4213" evidence="2">
    <location>
        <begin position="8"/>
        <end position="98"/>
    </location>
</feature>
<dbReference type="Pfam" id="PF13938">
    <property type="entry name" value="DUF4213"/>
    <property type="match status" value="1"/>
</dbReference>
<organism evidence="3 4">
    <name type="scientific">Actinomyces respiraculi</name>
    <dbReference type="NCBI Taxonomy" id="2744574"/>
    <lineage>
        <taxon>Bacteria</taxon>
        <taxon>Bacillati</taxon>
        <taxon>Actinomycetota</taxon>
        <taxon>Actinomycetes</taxon>
        <taxon>Actinomycetales</taxon>
        <taxon>Actinomycetaceae</taxon>
        <taxon>Actinomyces</taxon>
    </lineage>
</organism>
<dbReference type="InterPro" id="IPR007161">
    <property type="entry name" value="DUF364"/>
</dbReference>
<keyword evidence="4" id="KW-1185">Reference proteome</keyword>
<dbReference type="KEGG" id="arep:ID810_01075"/>
<dbReference type="Pfam" id="PF04016">
    <property type="entry name" value="DUF364"/>
    <property type="match status" value="1"/>
</dbReference>
<dbReference type="InterPro" id="IPR025251">
    <property type="entry name" value="DUF4213"/>
</dbReference>
<accession>A0A7T0PWD2</accession>
<evidence type="ECO:0000259" key="1">
    <source>
        <dbReference type="Pfam" id="PF04016"/>
    </source>
</evidence>
<dbReference type="Gene3D" id="3.40.50.11590">
    <property type="match status" value="1"/>
</dbReference>
<sequence>MSSPWEIYDALIDDLPDDVTVTASHRDPRWTRVFSTASPLTGAAPGMGTAWTMQVSSRPALSGDTPPQGRPLRDVAALVRSWNLEEASLGLAALNSWYSRPETAAFHGFTPTGPGLTWGQVFDPYRDLVDGLTVAIVGHFPFARAALPTAAEVQILERSLRPDDYPDTACEYLLPEADYVFISSSSLVNKTAPRLVALAADGGAHVVMVGPSTPMHPLWLEMGVETVTGWVPDAGISPDRPLSLPADGSIGAGTRMHLGLTPGQQHPAL</sequence>
<name>A0A7T0PWD2_9ACTO</name>
<dbReference type="SUPFAM" id="SSF159713">
    <property type="entry name" value="Dhaf3308-like"/>
    <property type="match status" value="1"/>
</dbReference>
<evidence type="ECO:0000313" key="4">
    <source>
        <dbReference type="Proteomes" id="UP000594637"/>
    </source>
</evidence>
<dbReference type="Proteomes" id="UP000594637">
    <property type="component" value="Chromosome"/>
</dbReference>
<feature type="domain" description="Putative heavy-metal chelation" evidence="1">
    <location>
        <begin position="121"/>
        <end position="232"/>
    </location>
</feature>
<gene>
    <name evidence="3" type="ORF">ID810_01075</name>
</gene>
<dbReference type="RefSeq" id="WP_166857105.1">
    <property type="nucleotide sequence ID" value="NZ_CP063989.1"/>
</dbReference>
<dbReference type="AlphaFoldDB" id="A0A7T0PWD2"/>
<evidence type="ECO:0000259" key="2">
    <source>
        <dbReference type="Pfam" id="PF13938"/>
    </source>
</evidence>
<protein>
    <recommendedName>
        <fullName evidence="5">Heavy-metal chelation domain-containing protein</fullName>
    </recommendedName>
</protein>
<evidence type="ECO:0000313" key="3">
    <source>
        <dbReference type="EMBL" id="QPL05619.1"/>
    </source>
</evidence>
<evidence type="ECO:0008006" key="5">
    <source>
        <dbReference type="Google" id="ProtNLM"/>
    </source>
</evidence>
<proteinExistence type="predicted"/>
<dbReference type="Gene3D" id="3.30.390.100">
    <property type="match status" value="1"/>
</dbReference>
<dbReference type="EMBL" id="CP063989">
    <property type="protein sequence ID" value="QPL05619.1"/>
    <property type="molecule type" value="Genomic_DNA"/>
</dbReference>
<reference evidence="3 4" key="1">
    <citation type="submission" date="2020-11" db="EMBL/GenBank/DDBJ databases">
        <title>Actinomyces sp. ZJ750.</title>
        <authorList>
            <person name="Zhou J."/>
        </authorList>
    </citation>
    <scope>NUCLEOTIDE SEQUENCE [LARGE SCALE GENOMIC DNA]</scope>
    <source>
        <strain evidence="3 4">ZJ750</strain>
    </source>
</reference>